<sequence length="102" mass="11779">MDKRTAPLSISGAPSAVFTDTKPHYHILDRLRGVAALTVVYTQWLWWKRSLRHTTAPLTTHICKFMGDVSYPLYIVHYPLFTGITRGLRMKISRSQPHFPVR</sequence>
<dbReference type="EMBL" id="AWET01000036">
    <property type="protein sequence ID" value="ERK00593.1"/>
    <property type="molecule type" value="Genomic_DNA"/>
</dbReference>
<protein>
    <recommendedName>
        <fullName evidence="3">Acyltransferase domain protein</fullName>
    </recommendedName>
</protein>
<dbReference type="PATRIC" id="fig|1081904.3.peg.1508"/>
<comment type="caution">
    <text evidence="1">The sequence shown here is derived from an EMBL/GenBank/DDBJ whole genome shotgun (WGS) entry which is preliminary data.</text>
</comment>
<organism evidence="1 2">
    <name type="scientific">Hoylesella pleuritidis F0068</name>
    <dbReference type="NCBI Taxonomy" id="1081904"/>
    <lineage>
        <taxon>Bacteria</taxon>
        <taxon>Pseudomonadati</taxon>
        <taxon>Bacteroidota</taxon>
        <taxon>Bacteroidia</taxon>
        <taxon>Bacteroidales</taxon>
        <taxon>Prevotellaceae</taxon>
        <taxon>Hoylesella</taxon>
    </lineage>
</organism>
<evidence type="ECO:0000313" key="1">
    <source>
        <dbReference type="EMBL" id="ERK00593.1"/>
    </source>
</evidence>
<dbReference type="AlphaFoldDB" id="U2L7X2"/>
<gene>
    <name evidence="1" type="ORF">HMPREF1218_0475</name>
</gene>
<accession>U2L7X2</accession>
<keyword evidence="2" id="KW-1185">Reference proteome</keyword>
<evidence type="ECO:0008006" key="3">
    <source>
        <dbReference type="Google" id="ProtNLM"/>
    </source>
</evidence>
<proteinExistence type="predicted"/>
<reference evidence="1 2" key="1">
    <citation type="submission" date="2013-08" db="EMBL/GenBank/DDBJ databases">
        <authorList>
            <person name="Durkin A.S."/>
            <person name="Haft D.R."/>
            <person name="McCorrison J."/>
            <person name="Torralba M."/>
            <person name="Gillis M."/>
            <person name="Haft D.H."/>
            <person name="Methe B."/>
            <person name="Sutton G."/>
            <person name="Nelson K.E."/>
        </authorList>
    </citation>
    <scope>NUCLEOTIDE SEQUENCE [LARGE SCALE GENOMIC DNA]</scope>
    <source>
        <strain evidence="1 2">F0068</strain>
    </source>
</reference>
<dbReference type="Proteomes" id="UP000016600">
    <property type="component" value="Unassembled WGS sequence"/>
</dbReference>
<name>U2L7X2_9BACT</name>
<evidence type="ECO:0000313" key="2">
    <source>
        <dbReference type="Proteomes" id="UP000016600"/>
    </source>
</evidence>